<dbReference type="OrthoDB" id="6117674at2759"/>
<sequence>MFYVDDRKLFARNDEEFSNDIAMDFGLDLITIFVREKLWQTASVKLDTDTTIKELNPQGCYKYLGINEGDGIQHTTMKEKVRKEHYRRIRHILKIDLNFKNCRIEAIITLALLEVQYSFNIINWNLTELQRLDKMTRKLLTSKNMHHPKADADRLYLLRSNGGRGMMQANGLVERFHRCLKESLTTRLNRANWIDQLPWEMLGICTAPEQFLNTSSTEMVYGAPLAVLGEFLLNTKSDPDVKRYLAQLRDSVGQLRPIPMSTPGTPRSSVPMISARLSSCSFDSPYFGPYEVLCPGDKSFKLRIAGRQDTVSIDRLKPAHLDIDSPIQLAQPPNRGRPKQITPTFGKEQSPKSRVTTRRSRAIKTPSRF</sequence>
<dbReference type="EMBL" id="KQ417055">
    <property type="protein sequence ID" value="KOF93986.1"/>
    <property type="molecule type" value="Genomic_DNA"/>
</dbReference>
<protein>
    <recommendedName>
        <fullName evidence="3">Integrase catalytic domain-containing protein</fullName>
    </recommendedName>
</protein>
<gene>
    <name evidence="2" type="ORF">OCBIM_22003026mg</name>
</gene>
<dbReference type="PANTHER" id="PTHR35450">
    <property type="entry name" value="REVERSE TRANSCRIPTASE DOMAIN-CONTAINING PROTEIN"/>
    <property type="match status" value="1"/>
</dbReference>
<accession>A0A0L8HXS1</accession>
<dbReference type="PANTHER" id="PTHR35450:SF2">
    <property type="entry name" value="REVERSE TRANSCRIPTASE DOMAIN-CONTAINING PROTEIN"/>
    <property type="match status" value="1"/>
</dbReference>
<name>A0A0L8HXS1_OCTBM</name>
<organism evidence="2">
    <name type="scientific">Octopus bimaculoides</name>
    <name type="common">California two-spotted octopus</name>
    <dbReference type="NCBI Taxonomy" id="37653"/>
    <lineage>
        <taxon>Eukaryota</taxon>
        <taxon>Metazoa</taxon>
        <taxon>Spiralia</taxon>
        <taxon>Lophotrochozoa</taxon>
        <taxon>Mollusca</taxon>
        <taxon>Cephalopoda</taxon>
        <taxon>Coleoidea</taxon>
        <taxon>Octopodiformes</taxon>
        <taxon>Octopoda</taxon>
        <taxon>Incirrata</taxon>
        <taxon>Octopodidae</taxon>
        <taxon>Octopus</taxon>
    </lineage>
</organism>
<evidence type="ECO:0000256" key="1">
    <source>
        <dbReference type="SAM" id="MobiDB-lite"/>
    </source>
</evidence>
<dbReference type="InterPro" id="IPR036397">
    <property type="entry name" value="RNaseH_sf"/>
</dbReference>
<proteinExistence type="predicted"/>
<reference evidence="2" key="1">
    <citation type="submission" date="2015-07" db="EMBL/GenBank/DDBJ databases">
        <title>MeaNS - Measles Nucleotide Surveillance Program.</title>
        <authorList>
            <person name="Tran T."/>
            <person name="Druce J."/>
        </authorList>
    </citation>
    <scope>NUCLEOTIDE SEQUENCE</scope>
    <source>
        <strain evidence="2">UCB-OBI-ISO-001</strain>
        <tissue evidence="2">Gonad</tissue>
    </source>
</reference>
<dbReference type="Gene3D" id="3.30.420.10">
    <property type="entry name" value="Ribonuclease H-like superfamily/Ribonuclease H"/>
    <property type="match status" value="1"/>
</dbReference>
<dbReference type="GO" id="GO:0003676">
    <property type="term" value="F:nucleic acid binding"/>
    <property type="evidence" value="ECO:0007669"/>
    <property type="project" value="InterPro"/>
</dbReference>
<evidence type="ECO:0008006" key="3">
    <source>
        <dbReference type="Google" id="ProtNLM"/>
    </source>
</evidence>
<evidence type="ECO:0000313" key="2">
    <source>
        <dbReference type="EMBL" id="KOF93986.1"/>
    </source>
</evidence>
<feature type="region of interest" description="Disordered" evidence="1">
    <location>
        <begin position="326"/>
        <end position="369"/>
    </location>
</feature>
<dbReference type="AlphaFoldDB" id="A0A0L8HXS1"/>